<dbReference type="InterPro" id="IPR036388">
    <property type="entry name" value="WH-like_DNA-bd_sf"/>
</dbReference>
<sequence>MRLQAEDGCLPSGLNPCAKAWQSPPAGAAGPATAGSEPSANGLDAPNDQSSQSPVNGLDGGSSSANGQVKDAMQCAVDSPLADSFKSHMHIARDAGQGEQAESLPVLCGEELREALRKQLEYYFSRENLAKDLYLVAQMDSEHYVPIWTIANFNQVKRLTTDMDLIVEVLRSSAIVHVDEKGEKVRPNHARSVVILREIPESTPVEEVEAIFSSENCPKLSSCEFAHNSNWYVTFDSDEDAQQAFKFLREEVKTFQGKPLLVRIKARPVALASAPPKKGYPLMGSGSLQPAPQFVVPLFVQPVYGPRGAQPQYSLYGVPAAGWTTAQPYVDATLAPYSSMGYMNGYTYPGTFKTSALLPNGTRQHLWRSRMGQSHRKTPQTYRQNGKNANTVPSGGFAIEAEAPSSSERGETSARTEAAAGSGRTWRGRRDSHPAWGEHPAVAAAAAAAAAEEAFAPTGRGRRTSYRGRRRNDDRPVGGQQLQTSEPASPAMSRFELAASSFPPLLPATPDKPHAATAAAAAAAATAKPKAEGGGSSSSQPAVPAGKPQPATTKAEEVPGVSPPPSSPCKTQTAQISVPRPSLPSACSVSPQSSLERSKPPSPQPAAVEVSLTANEQEKDCTTTAKAIQPAEPQPGSTDTKLKRLSYAQVCQRVSKEFPAPLIDPLLQPGEEEPPAEAGTAEGSGAPAKAGDGHARAGCVARPSEAPAGACLAPTPPQVCVEAGSKVSRQHVREAARAAHRDTA</sequence>
<dbReference type="InterPro" id="IPR058699">
    <property type="entry name" value="RRM_LARP4/4B"/>
</dbReference>
<evidence type="ECO:0000259" key="6">
    <source>
        <dbReference type="PROSITE" id="PS50961"/>
    </source>
</evidence>
<dbReference type="AlphaFoldDB" id="A0AAJ7WMW4"/>
<organism evidence="7 8">
    <name type="scientific">Petromyzon marinus</name>
    <name type="common">Sea lamprey</name>
    <dbReference type="NCBI Taxonomy" id="7757"/>
    <lineage>
        <taxon>Eukaryota</taxon>
        <taxon>Metazoa</taxon>
        <taxon>Chordata</taxon>
        <taxon>Craniata</taxon>
        <taxon>Vertebrata</taxon>
        <taxon>Cyclostomata</taxon>
        <taxon>Hyperoartia</taxon>
        <taxon>Petromyzontiformes</taxon>
        <taxon>Petromyzontidae</taxon>
        <taxon>Petromyzon</taxon>
    </lineage>
</organism>
<dbReference type="InterPro" id="IPR000504">
    <property type="entry name" value="RRM_dom"/>
</dbReference>
<feature type="compositionally biased region" description="Polar residues" evidence="4">
    <location>
        <begin position="47"/>
        <end position="67"/>
    </location>
</feature>
<evidence type="ECO:0000313" key="8">
    <source>
        <dbReference type="RefSeq" id="XP_032802388.1"/>
    </source>
</evidence>
<feature type="compositionally biased region" description="Low complexity" evidence="4">
    <location>
        <begin position="515"/>
        <end position="528"/>
    </location>
</feature>
<dbReference type="PANTHER" id="PTHR22792">
    <property type="entry name" value="LUPUS LA PROTEIN-RELATED"/>
    <property type="match status" value="1"/>
</dbReference>
<dbReference type="KEGG" id="pmrn:116938816"/>
<keyword evidence="2 3" id="KW-0694">RNA-binding</keyword>
<evidence type="ECO:0000259" key="5">
    <source>
        <dbReference type="PROSITE" id="PS50102"/>
    </source>
</evidence>
<dbReference type="InterPro" id="IPR036390">
    <property type="entry name" value="WH_DNA-bd_sf"/>
</dbReference>
<dbReference type="PANTHER" id="PTHR22792:SF131">
    <property type="entry name" value="LA-RELATED PROTEIN LARP4B"/>
    <property type="match status" value="1"/>
</dbReference>
<dbReference type="PROSITE" id="PS50102">
    <property type="entry name" value="RRM"/>
    <property type="match status" value="1"/>
</dbReference>
<reference evidence="8" key="1">
    <citation type="submission" date="2025-08" db="UniProtKB">
        <authorList>
            <consortium name="RefSeq"/>
        </authorList>
    </citation>
    <scope>IDENTIFICATION</scope>
    <source>
        <tissue evidence="8">Sperm</tissue>
    </source>
</reference>
<protein>
    <submittedName>
        <fullName evidence="8">La-related protein 4-like isoform X1</fullName>
    </submittedName>
</protein>
<dbReference type="GO" id="GO:0003730">
    <property type="term" value="F:mRNA 3'-UTR binding"/>
    <property type="evidence" value="ECO:0007669"/>
    <property type="project" value="TreeGrafter"/>
</dbReference>
<dbReference type="GO" id="GO:0045727">
    <property type="term" value="P:positive regulation of translation"/>
    <property type="evidence" value="ECO:0007669"/>
    <property type="project" value="TreeGrafter"/>
</dbReference>
<feature type="domain" description="RRM" evidence="5">
    <location>
        <begin position="192"/>
        <end position="276"/>
    </location>
</feature>
<feature type="region of interest" description="Disordered" evidence="4">
    <location>
        <begin position="661"/>
        <end position="696"/>
    </location>
</feature>
<evidence type="ECO:0000256" key="4">
    <source>
        <dbReference type="SAM" id="MobiDB-lite"/>
    </source>
</evidence>
<accession>A0AAJ7WMW4</accession>
<feature type="compositionally biased region" description="Polar residues" evidence="4">
    <location>
        <begin position="379"/>
        <end position="393"/>
    </location>
</feature>
<dbReference type="Gene3D" id="1.10.10.10">
    <property type="entry name" value="Winged helix-like DNA-binding domain superfamily/Winged helix DNA-binding domain"/>
    <property type="match status" value="1"/>
</dbReference>
<proteinExistence type="predicted"/>
<dbReference type="SMART" id="SM00715">
    <property type="entry name" value="LA"/>
    <property type="match status" value="1"/>
</dbReference>
<evidence type="ECO:0000313" key="7">
    <source>
        <dbReference type="Proteomes" id="UP001318040"/>
    </source>
</evidence>
<dbReference type="InterPro" id="IPR006630">
    <property type="entry name" value="La_HTH"/>
</dbReference>
<dbReference type="PROSITE" id="PS50961">
    <property type="entry name" value="HTH_LA"/>
    <property type="match status" value="1"/>
</dbReference>
<dbReference type="InterPro" id="IPR035979">
    <property type="entry name" value="RBD_domain_sf"/>
</dbReference>
<name>A0AAJ7WMW4_PETMA</name>
<gene>
    <name evidence="8" type="primary">LOC116938816</name>
</gene>
<evidence type="ECO:0000256" key="2">
    <source>
        <dbReference type="ARBA" id="ARBA00022884"/>
    </source>
</evidence>
<evidence type="ECO:0000256" key="1">
    <source>
        <dbReference type="ARBA" id="ARBA00022553"/>
    </source>
</evidence>
<evidence type="ECO:0000256" key="3">
    <source>
        <dbReference type="PROSITE-ProRule" id="PRU00332"/>
    </source>
</evidence>
<dbReference type="InterPro" id="IPR012677">
    <property type="entry name" value="Nucleotide-bd_a/b_plait_sf"/>
</dbReference>
<dbReference type="SUPFAM" id="SSF54928">
    <property type="entry name" value="RNA-binding domain, RBD"/>
    <property type="match status" value="1"/>
</dbReference>
<dbReference type="GO" id="GO:0010494">
    <property type="term" value="C:cytoplasmic stress granule"/>
    <property type="evidence" value="ECO:0007669"/>
    <property type="project" value="TreeGrafter"/>
</dbReference>
<keyword evidence="7" id="KW-1185">Reference proteome</keyword>
<feature type="domain" description="HTH La-type RNA-binding" evidence="6">
    <location>
        <begin position="106"/>
        <end position="195"/>
    </location>
</feature>
<feature type="compositionally biased region" description="Basic residues" evidence="4">
    <location>
        <begin position="460"/>
        <end position="470"/>
    </location>
</feature>
<feature type="compositionally biased region" description="Basic residues" evidence="4">
    <location>
        <begin position="366"/>
        <end position="378"/>
    </location>
</feature>
<feature type="region of interest" description="Disordered" evidence="4">
    <location>
        <begin position="452"/>
        <end position="641"/>
    </location>
</feature>
<feature type="compositionally biased region" description="Low complexity" evidence="4">
    <location>
        <begin position="23"/>
        <end position="40"/>
    </location>
</feature>
<dbReference type="Proteomes" id="UP001318040">
    <property type="component" value="Chromosome 4"/>
</dbReference>
<dbReference type="SMART" id="SM00360">
    <property type="entry name" value="RRM"/>
    <property type="match status" value="1"/>
</dbReference>
<dbReference type="GO" id="GO:0005829">
    <property type="term" value="C:cytosol"/>
    <property type="evidence" value="ECO:0007669"/>
    <property type="project" value="TreeGrafter"/>
</dbReference>
<dbReference type="RefSeq" id="XP_032802388.1">
    <property type="nucleotide sequence ID" value="XM_032946497.1"/>
</dbReference>
<dbReference type="Pfam" id="PF26088">
    <property type="entry name" value="RRM_LARP4"/>
    <property type="match status" value="1"/>
</dbReference>
<feature type="region of interest" description="Disordered" evidence="4">
    <location>
        <begin position="13"/>
        <end position="67"/>
    </location>
</feature>
<dbReference type="InterPro" id="IPR045180">
    <property type="entry name" value="La_dom_prot"/>
</dbReference>
<feature type="compositionally biased region" description="Polar residues" evidence="4">
    <location>
        <begin position="585"/>
        <end position="595"/>
    </location>
</feature>
<feature type="compositionally biased region" description="Low complexity" evidence="4">
    <location>
        <begin position="676"/>
        <end position="688"/>
    </location>
</feature>
<dbReference type="Pfam" id="PF05383">
    <property type="entry name" value="La"/>
    <property type="match status" value="1"/>
</dbReference>
<dbReference type="CDD" id="cd08031">
    <property type="entry name" value="LARP_4_5_like"/>
    <property type="match status" value="1"/>
</dbReference>
<dbReference type="Gene3D" id="3.30.70.330">
    <property type="match status" value="1"/>
</dbReference>
<feature type="region of interest" description="Disordered" evidence="4">
    <location>
        <begin position="366"/>
        <end position="436"/>
    </location>
</feature>
<dbReference type="SUPFAM" id="SSF46785">
    <property type="entry name" value="Winged helix' DNA-binding domain"/>
    <property type="match status" value="1"/>
</dbReference>
<keyword evidence="1" id="KW-0597">Phosphoprotein</keyword>